<evidence type="ECO:0000256" key="2">
    <source>
        <dbReference type="ARBA" id="ARBA00022448"/>
    </source>
</evidence>
<organism evidence="8 9">
    <name type="scientific">Paenibacillus aceti</name>
    <dbReference type="NCBI Taxonomy" id="1820010"/>
    <lineage>
        <taxon>Bacteria</taxon>
        <taxon>Bacillati</taxon>
        <taxon>Bacillota</taxon>
        <taxon>Bacilli</taxon>
        <taxon>Bacillales</taxon>
        <taxon>Paenibacillaceae</taxon>
        <taxon>Paenibacillus</taxon>
    </lineage>
</organism>
<feature type="transmembrane region" description="Helical" evidence="6">
    <location>
        <begin position="65"/>
        <end position="84"/>
    </location>
</feature>
<comment type="similarity">
    <text evidence="6">Belongs to the binding-protein-dependent transport system permease family.</text>
</comment>
<feature type="transmembrane region" description="Helical" evidence="6">
    <location>
        <begin position="243"/>
        <end position="264"/>
    </location>
</feature>
<feature type="transmembrane region" description="Helical" evidence="6">
    <location>
        <begin position="378"/>
        <end position="398"/>
    </location>
</feature>
<dbReference type="Gene3D" id="1.10.3720.10">
    <property type="entry name" value="MetI-like"/>
    <property type="match status" value="2"/>
</dbReference>
<evidence type="ECO:0000313" key="9">
    <source>
        <dbReference type="Proteomes" id="UP000608420"/>
    </source>
</evidence>
<dbReference type="SUPFAM" id="SSF161098">
    <property type="entry name" value="MetI-like"/>
    <property type="match status" value="2"/>
</dbReference>
<dbReference type="PANTHER" id="PTHR43496">
    <property type="entry name" value="PROTEIN LPLB"/>
    <property type="match status" value="1"/>
</dbReference>
<feature type="domain" description="ABC transmembrane type-1" evidence="7">
    <location>
        <begin position="59"/>
        <end position="261"/>
    </location>
</feature>
<dbReference type="CDD" id="cd06261">
    <property type="entry name" value="TM_PBP2"/>
    <property type="match status" value="2"/>
</dbReference>
<feature type="transmembrane region" description="Helical" evidence="6">
    <location>
        <begin position="96"/>
        <end position="118"/>
    </location>
</feature>
<keyword evidence="4 6" id="KW-1133">Transmembrane helix</keyword>
<dbReference type="Pfam" id="PF00528">
    <property type="entry name" value="BPD_transp_1"/>
    <property type="match status" value="2"/>
</dbReference>
<evidence type="ECO:0000256" key="6">
    <source>
        <dbReference type="RuleBase" id="RU363032"/>
    </source>
</evidence>
<dbReference type="RefSeq" id="WP_120464319.1">
    <property type="nucleotide sequence ID" value="NZ_BMIW01000045.1"/>
</dbReference>
<dbReference type="Proteomes" id="UP000608420">
    <property type="component" value="Unassembled WGS sequence"/>
</dbReference>
<keyword evidence="3 6" id="KW-0812">Transmembrane</keyword>
<name>A0ABQ1W6T6_9BACL</name>
<feature type="transmembrane region" description="Helical" evidence="6">
    <location>
        <begin position="138"/>
        <end position="159"/>
    </location>
</feature>
<sequence>MHRIKPEMRVAFILVLLLFIGFLFLPLIILLLRSLETDQGLSLSNYAAVWKEQDMLGAAWNSIKVSAAAAVIATVLGFILAYSIHCTRIFRPIKGGLRIAIMLPMLLPTITYGFAIMYSFGNQGLITKLLGRNLFEIYGFNGLLMGYIIYTLPPAFLLIHNAFGYVDKKFIIVSRLMGDGTLRSFTNTILRPLVGALGGAFVLAFILSFTDFGIPASVGGTYPVIASQLYQVMLGSIPDFNQGAVIAVLMLVPAVFGIGLLHYLEKLNFHYDKITDIELPSHRIRDAGFGIAASVIVLGLLSIFAVMFIAPFMNSFPYDTSFTLKHVNDVLASGDLTGVYRNSLWVALLTSLFGTLVAYGSALLNVRTKLRARRATDIVSMITNTVPGMVLGISYLLLFNGSSLKGTFTIIVLCNIVHLFTTPYLMAKNSLSKMNPSWETTGELLGDSWFKTVYRVVLPNSVSTVLEMFSYYFINSMVTISGIIFLVSAHTSVVASKIKELQHFAKFNEIFVLSLLIFLTNLVVKVICDGMQRRRAVH</sequence>
<comment type="caution">
    <text evidence="8">The sequence shown here is derived from an EMBL/GenBank/DDBJ whole genome shotgun (WGS) entry which is preliminary data.</text>
</comment>
<evidence type="ECO:0000256" key="5">
    <source>
        <dbReference type="ARBA" id="ARBA00023136"/>
    </source>
</evidence>
<keyword evidence="2 6" id="KW-0813">Transport</keyword>
<feature type="transmembrane region" description="Helical" evidence="6">
    <location>
        <begin position="344"/>
        <end position="366"/>
    </location>
</feature>
<feature type="transmembrane region" description="Helical" evidence="6">
    <location>
        <begin position="289"/>
        <end position="313"/>
    </location>
</feature>
<feature type="transmembrane region" description="Helical" evidence="6">
    <location>
        <begin position="404"/>
        <end position="427"/>
    </location>
</feature>
<evidence type="ECO:0000256" key="4">
    <source>
        <dbReference type="ARBA" id="ARBA00022989"/>
    </source>
</evidence>
<feature type="transmembrane region" description="Helical" evidence="6">
    <location>
        <begin position="193"/>
        <end position="214"/>
    </location>
</feature>
<feature type="domain" description="ABC transmembrane type-1" evidence="7">
    <location>
        <begin position="340"/>
        <end position="528"/>
    </location>
</feature>
<dbReference type="PROSITE" id="PS50928">
    <property type="entry name" value="ABC_TM1"/>
    <property type="match status" value="2"/>
</dbReference>
<dbReference type="PANTHER" id="PTHR43496:SF1">
    <property type="entry name" value="POLYGALACTURONAN_RHAMNOGALACTURONAN TRANSPORT SYSTEM PERMEASE PROTEIN YTEP"/>
    <property type="match status" value="1"/>
</dbReference>
<keyword evidence="5 6" id="KW-0472">Membrane</keyword>
<feature type="transmembrane region" description="Helical" evidence="6">
    <location>
        <begin position="469"/>
        <end position="490"/>
    </location>
</feature>
<dbReference type="EMBL" id="BMIW01000045">
    <property type="protein sequence ID" value="GGG16737.1"/>
    <property type="molecule type" value="Genomic_DNA"/>
</dbReference>
<proteinExistence type="inferred from homology"/>
<feature type="transmembrane region" description="Helical" evidence="6">
    <location>
        <begin position="510"/>
        <end position="528"/>
    </location>
</feature>
<reference evidence="9" key="1">
    <citation type="journal article" date="2019" name="Int. J. Syst. Evol. Microbiol.">
        <title>The Global Catalogue of Microorganisms (GCM) 10K type strain sequencing project: providing services to taxonomists for standard genome sequencing and annotation.</title>
        <authorList>
            <consortium name="The Broad Institute Genomics Platform"/>
            <consortium name="The Broad Institute Genome Sequencing Center for Infectious Disease"/>
            <person name="Wu L."/>
            <person name="Ma J."/>
        </authorList>
    </citation>
    <scope>NUCLEOTIDE SEQUENCE [LARGE SCALE GENOMIC DNA]</scope>
    <source>
        <strain evidence="9">CGMCC 1.15420</strain>
    </source>
</reference>
<protein>
    <submittedName>
        <fullName evidence="8">Phosphonate ABC transporter permease</fullName>
    </submittedName>
</protein>
<accession>A0ABQ1W6T6</accession>
<dbReference type="InterPro" id="IPR035906">
    <property type="entry name" value="MetI-like_sf"/>
</dbReference>
<evidence type="ECO:0000313" key="8">
    <source>
        <dbReference type="EMBL" id="GGG16737.1"/>
    </source>
</evidence>
<evidence type="ECO:0000256" key="1">
    <source>
        <dbReference type="ARBA" id="ARBA00004141"/>
    </source>
</evidence>
<feature type="transmembrane region" description="Helical" evidence="6">
    <location>
        <begin position="12"/>
        <end position="32"/>
    </location>
</feature>
<dbReference type="InterPro" id="IPR000515">
    <property type="entry name" value="MetI-like"/>
</dbReference>
<evidence type="ECO:0000256" key="3">
    <source>
        <dbReference type="ARBA" id="ARBA00022692"/>
    </source>
</evidence>
<evidence type="ECO:0000259" key="7">
    <source>
        <dbReference type="PROSITE" id="PS50928"/>
    </source>
</evidence>
<keyword evidence="9" id="KW-1185">Reference proteome</keyword>
<gene>
    <name evidence="8" type="ORF">GCM10010913_43500</name>
</gene>
<comment type="subcellular location">
    <subcellularLocation>
        <location evidence="6">Cell membrane</location>
        <topology evidence="6">Multi-pass membrane protein</topology>
    </subcellularLocation>
    <subcellularLocation>
        <location evidence="1">Membrane</location>
        <topology evidence="1">Multi-pass membrane protein</topology>
    </subcellularLocation>
</comment>